<dbReference type="SUPFAM" id="SSF49265">
    <property type="entry name" value="Fibronectin type III"/>
    <property type="match status" value="2"/>
</dbReference>
<dbReference type="PROSITE" id="PS50853">
    <property type="entry name" value="FN3"/>
    <property type="match status" value="3"/>
</dbReference>
<dbReference type="Gene3D" id="2.60.40.10">
    <property type="entry name" value="Immunoglobulins"/>
    <property type="match status" value="3"/>
</dbReference>
<dbReference type="Proteomes" id="UP001152747">
    <property type="component" value="Unassembled WGS sequence"/>
</dbReference>
<dbReference type="CDD" id="cd00063">
    <property type="entry name" value="FN3"/>
    <property type="match status" value="2"/>
</dbReference>
<keyword evidence="5" id="KW-1185">Reference proteome</keyword>
<evidence type="ECO:0000256" key="2">
    <source>
        <dbReference type="SAM" id="SignalP"/>
    </source>
</evidence>
<dbReference type="SMART" id="SM00060">
    <property type="entry name" value="FN3"/>
    <property type="match status" value="3"/>
</dbReference>
<dbReference type="InterPro" id="IPR003961">
    <property type="entry name" value="FN3_dom"/>
</dbReference>
<dbReference type="PANTHER" id="PTHR46708:SF11">
    <property type="entry name" value="RECEPTOR-TYPE TYROSINE-PROTEIN PHOSPHATASE ETA-LIKE"/>
    <property type="match status" value="1"/>
</dbReference>
<evidence type="ECO:0000313" key="4">
    <source>
        <dbReference type="EMBL" id="CAI5455656.1"/>
    </source>
</evidence>
<accession>A0A9P1J366</accession>
<evidence type="ECO:0000313" key="5">
    <source>
        <dbReference type="Proteomes" id="UP001152747"/>
    </source>
</evidence>
<name>A0A9P1J366_9PELO</name>
<evidence type="ECO:0000259" key="3">
    <source>
        <dbReference type="PROSITE" id="PS50853"/>
    </source>
</evidence>
<dbReference type="InterPro" id="IPR013783">
    <property type="entry name" value="Ig-like_fold"/>
</dbReference>
<dbReference type="InterPro" id="IPR050991">
    <property type="entry name" value="ECM_Regulatory_Proteins"/>
</dbReference>
<reference evidence="4" key="1">
    <citation type="submission" date="2022-11" db="EMBL/GenBank/DDBJ databases">
        <authorList>
            <person name="Kikuchi T."/>
        </authorList>
    </citation>
    <scope>NUCLEOTIDE SEQUENCE</scope>
    <source>
        <strain evidence="4">PS1010</strain>
    </source>
</reference>
<evidence type="ECO:0000256" key="1">
    <source>
        <dbReference type="ARBA" id="ARBA00022737"/>
    </source>
</evidence>
<dbReference type="AlphaFoldDB" id="A0A9P1J366"/>
<feature type="domain" description="Fibronectin type-III" evidence="3">
    <location>
        <begin position="333"/>
        <end position="431"/>
    </location>
</feature>
<dbReference type="OrthoDB" id="261433at2759"/>
<keyword evidence="1" id="KW-0677">Repeat</keyword>
<feature type="domain" description="Fibronectin type-III" evidence="3">
    <location>
        <begin position="132"/>
        <end position="227"/>
    </location>
</feature>
<dbReference type="PANTHER" id="PTHR46708">
    <property type="entry name" value="TENASCIN"/>
    <property type="match status" value="1"/>
</dbReference>
<dbReference type="InterPro" id="IPR036116">
    <property type="entry name" value="FN3_sf"/>
</dbReference>
<gene>
    <name evidence="4" type="ORF">CAMP_LOCUS18293</name>
</gene>
<organism evidence="4 5">
    <name type="scientific">Caenorhabditis angaria</name>
    <dbReference type="NCBI Taxonomy" id="860376"/>
    <lineage>
        <taxon>Eukaryota</taxon>
        <taxon>Metazoa</taxon>
        <taxon>Ecdysozoa</taxon>
        <taxon>Nematoda</taxon>
        <taxon>Chromadorea</taxon>
        <taxon>Rhabditida</taxon>
        <taxon>Rhabditina</taxon>
        <taxon>Rhabditomorpha</taxon>
        <taxon>Rhabditoidea</taxon>
        <taxon>Rhabditidae</taxon>
        <taxon>Peloderinae</taxon>
        <taxon>Caenorhabditis</taxon>
    </lineage>
</organism>
<feature type="chain" id="PRO_5040384181" description="Fibronectin type-III domain-containing protein" evidence="2">
    <location>
        <begin position="21"/>
        <end position="444"/>
    </location>
</feature>
<dbReference type="Pfam" id="PF00041">
    <property type="entry name" value="fn3"/>
    <property type="match status" value="2"/>
</dbReference>
<keyword evidence="2" id="KW-0732">Signal</keyword>
<sequence length="444" mass="50834">MHLILILSLFFSQNIFVINSHPVAQTQRARIVPELDIIYVEWQGSQGAVFTVRHKAENSQSWKYIRTSETNVRIPLDQYEESKQIQIQIKNERENTNWSEEIIIDNTKKMNSSPVQKRGASPIAVNPTQLQPPLQFNAKIIGPTNVQLKWQPVVGAQNDVYYLVNVKQLTTSSGSTLQNQQIKTAATSFTLGKMISGEKYEMTIRSATSQDRISQNAAIVEITMPRETEYFEIGNLIISSHFKTASQGVVNLTWQVPPTMQNRIMAYHVEYAEAGDENNWQKIQFHGASSSAALNHLKSNTEYVLRIKTQLVNNIMTESGQFRFKTPRVETNPIQKVDVIYSHDINSVKLQWILKSHIQTDKVAGYDVYMSEDKDLPDSQWKVIRLNNKESSLSMDDLKSKTVYYVRVNVRNFDGSIIRAPSVYRFKTIDWSNTNSDSIFNPFD</sequence>
<protein>
    <recommendedName>
        <fullName evidence="3">Fibronectin type-III domain-containing protein</fullName>
    </recommendedName>
</protein>
<dbReference type="EMBL" id="CANHGI010000006">
    <property type="protein sequence ID" value="CAI5455656.1"/>
    <property type="molecule type" value="Genomic_DNA"/>
</dbReference>
<feature type="domain" description="Fibronectin type-III" evidence="3">
    <location>
        <begin position="232"/>
        <end position="329"/>
    </location>
</feature>
<feature type="signal peptide" evidence="2">
    <location>
        <begin position="1"/>
        <end position="20"/>
    </location>
</feature>
<proteinExistence type="predicted"/>
<comment type="caution">
    <text evidence="4">The sequence shown here is derived from an EMBL/GenBank/DDBJ whole genome shotgun (WGS) entry which is preliminary data.</text>
</comment>